<dbReference type="AlphaFoldDB" id="A0A6C0LWD1"/>
<proteinExistence type="predicted"/>
<sequence length="145" mass="17354">MDFESLKHSTADFFNFPYSIFNAANIRKPPRFSRDYKWSEIHCKPMKLGIFTIKTPCKSPSGYAFADTNIRKYKIFVKVDNYKLRHMGDYAKLIRKGVITQRDHEMFLSFLIWHWDNTQRIIGKQIVLINHNTDVPLLHFKYNYN</sequence>
<accession>A0A6C0LWD1</accession>
<dbReference type="EMBL" id="MN740558">
    <property type="protein sequence ID" value="QHU33542.1"/>
    <property type="molecule type" value="Genomic_DNA"/>
</dbReference>
<evidence type="ECO:0000313" key="1">
    <source>
        <dbReference type="EMBL" id="QHU33542.1"/>
    </source>
</evidence>
<protein>
    <submittedName>
        <fullName evidence="1">Uncharacterized protein</fullName>
    </submittedName>
</protein>
<organism evidence="1">
    <name type="scientific">viral metagenome</name>
    <dbReference type="NCBI Taxonomy" id="1070528"/>
    <lineage>
        <taxon>unclassified sequences</taxon>
        <taxon>metagenomes</taxon>
        <taxon>organismal metagenomes</taxon>
    </lineage>
</organism>
<reference evidence="1" key="1">
    <citation type="journal article" date="2020" name="Nature">
        <title>Giant virus diversity and host interactions through global metagenomics.</title>
        <authorList>
            <person name="Schulz F."/>
            <person name="Roux S."/>
            <person name="Paez-Espino D."/>
            <person name="Jungbluth S."/>
            <person name="Walsh D.A."/>
            <person name="Denef V.J."/>
            <person name="McMahon K.D."/>
            <person name="Konstantinidis K.T."/>
            <person name="Eloe-Fadrosh E.A."/>
            <person name="Kyrpides N.C."/>
            <person name="Woyke T."/>
        </authorList>
    </citation>
    <scope>NUCLEOTIDE SEQUENCE</scope>
    <source>
        <strain evidence="1">GVMAG-S-1016704-121</strain>
    </source>
</reference>
<name>A0A6C0LWD1_9ZZZZ</name>